<evidence type="ECO:0000256" key="4">
    <source>
        <dbReference type="ARBA" id="ARBA00022777"/>
    </source>
</evidence>
<feature type="compositionally biased region" description="Polar residues" evidence="6">
    <location>
        <begin position="567"/>
        <end position="582"/>
    </location>
</feature>
<evidence type="ECO:0000256" key="5">
    <source>
        <dbReference type="ARBA" id="ARBA00022840"/>
    </source>
</evidence>
<name>A0A7D9GXM3_DEKBR</name>
<feature type="region of interest" description="Disordered" evidence="6">
    <location>
        <begin position="555"/>
        <end position="615"/>
    </location>
</feature>
<gene>
    <name evidence="8" type="ORF">DEBR0S1_16028G</name>
</gene>
<evidence type="ECO:0000256" key="1">
    <source>
        <dbReference type="ARBA" id="ARBA00022527"/>
    </source>
</evidence>
<keyword evidence="9" id="KW-1185">Reference proteome</keyword>
<accession>A0A7D9GXM3</accession>
<keyword evidence="1" id="KW-0723">Serine/threonine-protein kinase</keyword>
<dbReference type="GO" id="GO:0004674">
    <property type="term" value="F:protein serine/threonine kinase activity"/>
    <property type="evidence" value="ECO:0007669"/>
    <property type="project" value="UniProtKB-KW"/>
</dbReference>
<keyword evidence="2" id="KW-0808">Transferase</keyword>
<evidence type="ECO:0000256" key="3">
    <source>
        <dbReference type="ARBA" id="ARBA00022741"/>
    </source>
</evidence>
<dbReference type="AlphaFoldDB" id="A0A7D9GXM3"/>
<dbReference type="InterPro" id="IPR011009">
    <property type="entry name" value="Kinase-like_dom_sf"/>
</dbReference>
<keyword evidence="3" id="KW-0547">Nucleotide-binding</keyword>
<evidence type="ECO:0000256" key="6">
    <source>
        <dbReference type="SAM" id="MobiDB-lite"/>
    </source>
</evidence>
<keyword evidence="4" id="KW-0418">Kinase</keyword>
<dbReference type="EMBL" id="CABFWN010000001">
    <property type="protein sequence ID" value="VUG16403.1"/>
    <property type="molecule type" value="Genomic_DNA"/>
</dbReference>
<dbReference type="Gene3D" id="3.30.200.20">
    <property type="entry name" value="Phosphorylase Kinase, domain 1"/>
    <property type="match status" value="1"/>
</dbReference>
<reference evidence="8 9" key="1">
    <citation type="submission" date="2019-07" db="EMBL/GenBank/DDBJ databases">
        <authorList>
            <person name="Friedrich A."/>
            <person name="Schacherer J."/>
        </authorList>
    </citation>
    <scope>NUCLEOTIDE SEQUENCE [LARGE SCALE GENOMIC DNA]</scope>
</reference>
<dbReference type="PANTHER" id="PTHR24345">
    <property type="entry name" value="SERINE/THREONINE-PROTEIN KINASE PLK"/>
    <property type="match status" value="1"/>
</dbReference>
<dbReference type="Proteomes" id="UP000478008">
    <property type="component" value="Unassembled WGS sequence"/>
</dbReference>
<dbReference type="SMART" id="SM00220">
    <property type="entry name" value="S_TKc"/>
    <property type="match status" value="1"/>
</dbReference>
<sequence length="729" mass="82142">MTESSEREFHLREFKTVRNLGHGKFGKVLLVSTKVDHESGNSRHPTLQSGGKSNYYAIKIVNVRELEKPVLNITGVSNLAKIRSEIHIIDIISRYNHPNLVQLFTIIRNEASNFIYFIMEYCSWGELTPNNLIRGPISDSPIINLQYKLQNIVNGLEFLHSLRIVHRDIKPSNLLVDRNGVVKISDFGTCYRLSGDAVNDRFEIFKKLVGTPLFLPPEICCNECSDNKKGLAGSIESKTHGKFDRFLQSFVLKRSVHKTDAEELFFKVDIWALGISLYYLIFRCFPFYDENEFRLFNDIVRDQPAIPPFAFHDTLLWAKLESQQSGHSEHELRQFFDLLVGFLRKLLDKDAKKRPGIEQVKNHDFMKFCVENPAYQHFQHFNHTFLNTFNVLSRQSETRKHSNGTPNENGLVCNSESSVYLNDVLMYPPGSPNSTLGNSDVHRNRTTRLKGPFANLFDHRTYNDIAKTDDHLEDEDISDGSSSSGSLIDSVAPDSGFIAPSSGGLGLGLGSSALSLPISAPQVAHGRRRAATPAAPYTDHRTLAAPEGLISAVQVRRGGQLSRHGSRQSATNGDNFGSSGPLSRSGTSHSTSRRPLHVQTELDSRYSPSPSPISPCFPIVHKNPSGVSAISHENQRSRARNRDSVLTIKTLPPKFGENPLTPDLRPPTAFGEEKRSHSFSKLKHSENIDFKAFFRQEKEEQRIKDAEEDKKLGEQYRMYTMDEYLGGLK</sequence>
<protein>
    <submittedName>
        <fullName evidence="8">DEBR0S1_16028g1_1</fullName>
    </submittedName>
</protein>
<evidence type="ECO:0000313" key="8">
    <source>
        <dbReference type="EMBL" id="VUG16403.1"/>
    </source>
</evidence>
<dbReference type="GO" id="GO:0005634">
    <property type="term" value="C:nucleus"/>
    <property type="evidence" value="ECO:0007669"/>
    <property type="project" value="TreeGrafter"/>
</dbReference>
<organism evidence="8 9">
    <name type="scientific">Dekkera bruxellensis</name>
    <name type="common">Brettanomyces custersii</name>
    <dbReference type="NCBI Taxonomy" id="5007"/>
    <lineage>
        <taxon>Eukaryota</taxon>
        <taxon>Fungi</taxon>
        <taxon>Dikarya</taxon>
        <taxon>Ascomycota</taxon>
        <taxon>Saccharomycotina</taxon>
        <taxon>Pichiomycetes</taxon>
        <taxon>Pichiales</taxon>
        <taxon>Pichiaceae</taxon>
        <taxon>Brettanomyces</taxon>
    </lineage>
</organism>
<dbReference type="PANTHER" id="PTHR24345:SF0">
    <property type="entry name" value="CELL CYCLE SERINE_THREONINE-PROTEIN KINASE CDC5_MSD2"/>
    <property type="match status" value="1"/>
</dbReference>
<dbReference type="PROSITE" id="PS50011">
    <property type="entry name" value="PROTEIN_KINASE_DOM"/>
    <property type="match status" value="1"/>
</dbReference>
<dbReference type="Gene3D" id="1.10.510.10">
    <property type="entry name" value="Transferase(Phosphotransferase) domain 1"/>
    <property type="match status" value="1"/>
</dbReference>
<feature type="domain" description="Protein kinase" evidence="7">
    <location>
        <begin position="14"/>
        <end position="366"/>
    </location>
</feature>
<evidence type="ECO:0000256" key="2">
    <source>
        <dbReference type="ARBA" id="ARBA00022679"/>
    </source>
</evidence>
<dbReference type="SUPFAM" id="SSF56112">
    <property type="entry name" value="Protein kinase-like (PK-like)"/>
    <property type="match status" value="1"/>
</dbReference>
<dbReference type="PROSITE" id="PS00108">
    <property type="entry name" value="PROTEIN_KINASE_ST"/>
    <property type="match status" value="1"/>
</dbReference>
<dbReference type="InterPro" id="IPR000719">
    <property type="entry name" value="Prot_kinase_dom"/>
</dbReference>
<dbReference type="InterPro" id="IPR008271">
    <property type="entry name" value="Ser/Thr_kinase_AS"/>
</dbReference>
<dbReference type="GO" id="GO:0005524">
    <property type="term" value="F:ATP binding"/>
    <property type="evidence" value="ECO:0007669"/>
    <property type="project" value="UniProtKB-KW"/>
</dbReference>
<proteinExistence type="predicted"/>
<evidence type="ECO:0000259" key="7">
    <source>
        <dbReference type="PROSITE" id="PS50011"/>
    </source>
</evidence>
<keyword evidence="5" id="KW-0067">ATP-binding</keyword>
<evidence type="ECO:0000313" key="9">
    <source>
        <dbReference type="Proteomes" id="UP000478008"/>
    </source>
</evidence>
<dbReference type="Pfam" id="PF00069">
    <property type="entry name" value="Pkinase"/>
    <property type="match status" value="2"/>
</dbReference>